<organism evidence="3 4">
    <name type="scientific">Geodia barretti</name>
    <name type="common">Barrett's horny sponge</name>
    <dbReference type="NCBI Taxonomy" id="519541"/>
    <lineage>
        <taxon>Eukaryota</taxon>
        <taxon>Metazoa</taxon>
        <taxon>Porifera</taxon>
        <taxon>Demospongiae</taxon>
        <taxon>Heteroscleromorpha</taxon>
        <taxon>Tetractinellida</taxon>
        <taxon>Astrophorina</taxon>
        <taxon>Geodiidae</taxon>
        <taxon>Geodia</taxon>
    </lineage>
</organism>
<evidence type="ECO:0000313" key="3">
    <source>
        <dbReference type="EMBL" id="CAI8033780.1"/>
    </source>
</evidence>
<dbReference type="Proteomes" id="UP001174909">
    <property type="component" value="Unassembled WGS sequence"/>
</dbReference>
<dbReference type="AlphaFoldDB" id="A0AA35SPC0"/>
<dbReference type="InterPro" id="IPR013783">
    <property type="entry name" value="Ig-like_fold"/>
</dbReference>
<dbReference type="InterPro" id="IPR003961">
    <property type="entry name" value="FN3_dom"/>
</dbReference>
<feature type="non-terminal residue" evidence="3">
    <location>
        <position position="1"/>
    </location>
</feature>
<dbReference type="EMBL" id="CASHTH010002692">
    <property type="protein sequence ID" value="CAI8033780.1"/>
    <property type="molecule type" value="Genomic_DNA"/>
</dbReference>
<evidence type="ECO:0000256" key="1">
    <source>
        <dbReference type="ARBA" id="ARBA00022737"/>
    </source>
</evidence>
<evidence type="ECO:0000313" key="4">
    <source>
        <dbReference type="Proteomes" id="UP001174909"/>
    </source>
</evidence>
<accession>A0AA35SPC0</accession>
<feature type="domain" description="Fibronectin type-III" evidence="2">
    <location>
        <begin position="2"/>
        <end position="99"/>
    </location>
</feature>
<dbReference type="InterPro" id="IPR036116">
    <property type="entry name" value="FN3_sf"/>
</dbReference>
<name>A0AA35SPC0_GEOBA</name>
<dbReference type="SMART" id="SM00060">
    <property type="entry name" value="FN3"/>
    <property type="match status" value="1"/>
</dbReference>
<evidence type="ECO:0000259" key="2">
    <source>
        <dbReference type="PROSITE" id="PS50853"/>
    </source>
</evidence>
<sequence length="122" mass="12753">APPSSVRVSVNSSASITVQWGPVECRHQNGEITGYWVRYGVAGSSEEDRSVLMVSRDSGGMATIFGLSKETVCTVQVAGVTSSGTGVNTDPLTFETPDNVYLSLNGGVIPNHGYLDISDIGS</sequence>
<reference evidence="3" key="1">
    <citation type="submission" date="2023-03" db="EMBL/GenBank/DDBJ databases">
        <authorList>
            <person name="Steffen K."/>
            <person name="Cardenas P."/>
        </authorList>
    </citation>
    <scope>NUCLEOTIDE SEQUENCE</scope>
</reference>
<dbReference type="FunFam" id="2.60.40.10:FF:000028">
    <property type="entry name" value="Neuronal cell adhesion molecule"/>
    <property type="match status" value="1"/>
</dbReference>
<comment type="caution">
    <text evidence="3">The sequence shown here is derived from an EMBL/GenBank/DDBJ whole genome shotgun (WGS) entry which is preliminary data.</text>
</comment>
<protein>
    <submittedName>
        <fullName evidence="3">Neogenin</fullName>
    </submittedName>
</protein>
<dbReference type="Gene3D" id="2.60.40.10">
    <property type="entry name" value="Immunoglobulins"/>
    <property type="match status" value="1"/>
</dbReference>
<dbReference type="CDD" id="cd00063">
    <property type="entry name" value="FN3"/>
    <property type="match status" value="1"/>
</dbReference>
<gene>
    <name evidence="3" type="ORF">GBAR_LOCUS19056</name>
</gene>
<dbReference type="Pfam" id="PF00041">
    <property type="entry name" value="fn3"/>
    <property type="match status" value="1"/>
</dbReference>
<keyword evidence="4" id="KW-1185">Reference proteome</keyword>
<dbReference type="PROSITE" id="PS50853">
    <property type="entry name" value="FN3"/>
    <property type="match status" value="1"/>
</dbReference>
<feature type="non-terminal residue" evidence="3">
    <location>
        <position position="122"/>
    </location>
</feature>
<keyword evidence="1" id="KW-0677">Repeat</keyword>
<dbReference type="SUPFAM" id="SSF49265">
    <property type="entry name" value="Fibronectin type III"/>
    <property type="match status" value="1"/>
</dbReference>
<proteinExistence type="predicted"/>